<protein>
    <submittedName>
        <fullName evidence="1">Uncharacterized protein</fullName>
    </submittedName>
</protein>
<keyword evidence="2" id="KW-1185">Reference proteome</keyword>
<evidence type="ECO:0000313" key="1">
    <source>
        <dbReference type="EMBL" id="KAJ7567457.1"/>
    </source>
</evidence>
<proteinExistence type="predicted"/>
<comment type="caution">
    <text evidence="1">The sequence shown here is derived from an EMBL/GenBank/DDBJ whole genome shotgun (WGS) entry which is preliminary data.</text>
</comment>
<sequence length="107" mass="11249">MAETQIGDISAAELSQYNGSDPDLPILVAIKGKIYDVSSGKNFYGPGGAYTVFAGHDASRALGKMSTKAEDVSSSLDGLTEKELEVLDDWQSKFAAKYPVVGTVISG</sequence>
<gene>
    <name evidence="1" type="ORF">O6H91_02G148500</name>
</gene>
<organism evidence="1 2">
    <name type="scientific">Diphasiastrum complanatum</name>
    <name type="common">Issler's clubmoss</name>
    <name type="synonym">Lycopodium complanatum</name>
    <dbReference type="NCBI Taxonomy" id="34168"/>
    <lineage>
        <taxon>Eukaryota</taxon>
        <taxon>Viridiplantae</taxon>
        <taxon>Streptophyta</taxon>
        <taxon>Embryophyta</taxon>
        <taxon>Tracheophyta</taxon>
        <taxon>Lycopodiopsida</taxon>
        <taxon>Lycopodiales</taxon>
        <taxon>Lycopodiaceae</taxon>
        <taxon>Lycopodioideae</taxon>
        <taxon>Diphasiastrum</taxon>
    </lineage>
</organism>
<dbReference type="EMBL" id="CM055093">
    <property type="protein sequence ID" value="KAJ7567457.1"/>
    <property type="molecule type" value="Genomic_DNA"/>
</dbReference>
<accession>A0ACC2ELX5</accession>
<evidence type="ECO:0000313" key="2">
    <source>
        <dbReference type="Proteomes" id="UP001162992"/>
    </source>
</evidence>
<reference evidence="2" key="1">
    <citation type="journal article" date="2024" name="Proc. Natl. Acad. Sci. U.S.A.">
        <title>Extraordinary preservation of gene collinearity over three hundred million years revealed in homosporous lycophytes.</title>
        <authorList>
            <person name="Li C."/>
            <person name="Wickell D."/>
            <person name="Kuo L.Y."/>
            <person name="Chen X."/>
            <person name="Nie B."/>
            <person name="Liao X."/>
            <person name="Peng D."/>
            <person name="Ji J."/>
            <person name="Jenkins J."/>
            <person name="Williams M."/>
            <person name="Shu S."/>
            <person name="Plott C."/>
            <person name="Barry K."/>
            <person name="Rajasekar S."/>
            <person name="Grimwood J."/>
            <person name="Han X."/>
            <person name="Sun S."/>
            <person name="Hou Z."/>
            <person name="He W."/>
            <person name="Dai G."/>
            <person name="Sun C."/>
            <person name="Schmutz J."/>
            <person name="Leebens-Mack J.H."/>
            <person name="Li F.W."/>
            <person name="Wang L."/>
        </authorList>
    </citation>
    <scope>NUCLEOTIDE SEQUENCE [LARGE SCALE GENOMIC DNA]</scope>
    <source>
        <strain evidence="2">cv. PW_Plant_1</strain>
    </source>
</reference>
<name>A0ACC2ELX5_DIPCM</name>
<dbReference type="Proteomes" id="UP001162992">
    <property type="component" value="Chromosome 2"/>
</dbReference>